<dbReference type="Proteomes" id="UP000744769">
    <property type="component" value="Unassembled WGS sequence"/>
</dbReference>
<dbReference type="EMBL" id="JAAOIV010000002">
    <property type="protein sequence ID" value="NHN54761.1"/>
    <property type="molecule type" value="Genomic_DNA"/>
</dbReference>
<evidence type="ECO:0000256" key="1">
    <source>
        <dbReference type="ARBA" id="ARBA00022729"/>
    </source>
</evidence>
<dbReference type="PANTHER" id="PTHR35936">
    <property type="entry name" value="MEMBRANE-BOUND LYTIC MUREIN TRANSGLYCOSYLASE F"/>
    <property type="match status" value="1"/>
</dbReference>
<dbReference type="PANTHER" id="PTHR35936:SF17">
    <property type="entry name" value="ARGININE-BINDING EXTRACELLULAR PROTEIN ARTP"/>
    <property type="match status" value="1"/>
</dbReference>
<dbReference type="SUPFAM" id="SSF53850">
    <property type="entry name" value="Periplasmic binding protein-like II"/>
    <property type="match status" value="1"/>
</dbReference>
<organism evidence="3 4">
    <name type="scientific">Metallococcus carri</name>
    <dbReference type="NCBI Taxonomy" id="1656884"/>
    <lineage>
        <taxon>Bacteria</taxon>
        <taxon>Bacillati</taxon>
        <taxon>Actinomycetota</taxon>
        <taxon>Actinomycetes</taxon>
        <taxon>Micrococcales</taxon>
        <taxon>Dermacoccaceae</taxon>
        <taxon>Metallococcus</taxon>
    </lineage>
</organism>
<dbReference type="InterPro" id="IPR001638">
    <property type="entry name" value="Solute-binding_3/MltF_N"/>
</dbReference>
<gene>
    <name evidence="3" type="ORF">G9U51_03060</name>
</gene>
<dbReference type="AlphaFoldDB" id="A0A967B515"/>
<dbReference type="SMART" id="SM00062">
    <property type="entry name" value="PBPb"/>
    <property type="match status" value="1"/>
</dbReference>
<name>A0A967B515_9MICO</name>
<dbReference type="Gene3D" id="3.40.190.10">
    <property type="entry name" value="Periplasmic binding protein-like II"/>
    <property type="match status" value="2"/>
</dbReference>
<sequence>MPMSVHRVSRRATSFTAASCLAGVLALSGCGSSGSTDAAASPGGGPSLTTDTALRDKLPASVRSSGVLRIGSSTTNAPFITKPGDQPVGIIPELSTAVGQVLGVKVQIVETPFPGLVPALKANRIDAIWSVMNDTPPREQTFDMVDWIRVSSSLLTLKSSTKNITSIESLCGLTAGTLRGSAQADLLQKQLTACTKSGKKPIDLKLYDDLSTAQTQVRAGKLDAFLGGTVPMKYLAAKVDGGKTFQVVPKTYLGGVFAIAIPKNQAGFSDALIGALRKVEASGTYGKILTKYLAGNDALKADEFQVNGMGKGAFK</sequence>
<keyword evidence="1" id="KW-0732">Signal</keyword>
<dbReference type="Pfam" id="PF00497">
    <property type="entry name" value="SBP_bac_3"/>
    <property type="match status" value="1"/>
</dbReference>
<feature type="domain" description="Solute-binding protein family 3/N-terminal" evidence="2">
    <location>
        <begin position="67"/>
        <end position="296"/>
    </location>
</feature>
<evidence type="ECO:0000313" key="3">
    <source>
        <dbReference type="EMBL" id="NHN54761.1"/>
    </source>
</evidence>
<dbReference type="RefSeq" id="WP_166192996.1">
    <property type="nucleotide sequence ID" value="NZ_JAAOIV010000002.1"/>
</dbReference>
<protein>
    <submittedName>
        <fullName evidence="3">Transporter substrate-binding domain-containing protein</fullName>
    </submittedName>
</protein>
<accession>A0A967B515</accession>
<reference evidence="3" key="1">
    <citation type="submission" date="2020-03" db="EMBL/GenBank/DDBJ databases">
        <title>Draft sequencing of Calidifontibacter sp. DB0510.</title>
        <authorList>
            <person name="Kim D.-U."/>
        </authorList>
    </citation>
    <scope>NUCLEOTIDE SEQUENCE</scope>
    <source>
        <strain evidence="3">DB0510</strain>
    </source>
</reference>
<dbReference type="PROSITE" id="PS51257">
    <property type="entry name" value="PROKAR_LIPOPROTEIN"/>
    <property type="match status" value="1"/>
</dbReference>
<proteinExistence type="predicted"/>
<comment type="caution">
    <text evidence="3">The sequence shown here is derived from an EMBL/GenBank/DDBJ whole genome shotgun (WGS) entry which is preliminary data.</text>
</comment>
<keyword evidence="4" id="KW-1185">Reference proteome</keyword>
<evidence type="ECO:0000259" key="2">
    <source>
        <dbReference type="SMART" id="SM00062"/>
    </source>
</evidence>
<evidence type="ECO:0000313" key="4">
    <source>
        <dbReference type="Proteomes" id="UP000744769"/>
    </source>
</evidence>